<evidence type="ECO:0000256" key="2">
    <source>
        <dbReference type="SAM" id="MobiDB-lite"/>
    </source>
</evidence>
<dbReference type="SUPFAM" id="SSF48452">
    <property type="entry name" value="TPR-like"/>
    <property type="match status" value="1"/>
</dbReference>
<dbReference type="Gene3D" id="1.25.40.10">
    <property type="entry name" value="Tetratricopeptide repeat domain"/>
    <property type="match status" value="1"/>
</dbReference>
<accession>A0A1G1WH79</accession>
<dbReference type="AlphaFoldDB" id="A0A1G1WH79"/>
<dbReference type="EMBL" id="MHCS01000004">
    <property type="protein sequence ID" value="OGY27062.1"/>
    <property type="molecule type" value="Genomic_DNA"/>
</dbReference>
<keyword evidence="1" id="KW-0802">TPR repeat</keyword>
<feature type="region of interest" description="Disordered" evidence="2">
    <location>
        <begin position="236"/>
        <end position="281"/>
    </location>
</feature>
<feature type="repeat" description="TPR" evidence="1">
    <location>
        <begin position="41"/>
        <end position="74"/>
    </location>
</feature>
<dbReference type="PROSITE" id="PS50005">
    <property type="entry name" value="TPR"/>
    <property type="match status" value="1"/>
</dbReference>
<protein>
    <submittedName>
        <fullName evidence="3">Uncharacterized protein</fullName>
    </submittedName>
</protein>
<comment type="caution">
    <text evidence="3">The sequence shown here is derived from an EMBL/GenBank/DDBJ whole genome shotgun (WGS) entry which is preliminary data.</text>
</comment>
<evidence type="ECO:0000256" key="1">
    <source>
        <dbReference type="PROSITE-ProRule" id="PRU00339"/>
    </source>
</evidence>
<proteinExistence type="predicted"/>
<organism evidence="3 4">
    <name type="scientific">Candidatus Woykebacteria bacterium RBG_16_43_9</name>
    <dbReference type="NCBI Taxonomy" id="1802596"/>
    <lineage>
        <taxon>Bacteria</taxon>
        <taxon>Candidatus Woykeibacteriota</taxon>
    </lineage>
</organism>
<dbReference type="InterPro" id="IPR011990">
    <property type="entry name" value="TPR-like_helical_dom_sf"/>
</dbReference>
<gene>
    <name evidence="3" type="ORF">A2Z11_00945</name>
</gene>
<evidence type="ECO:0000313" key="3">
    <source>
        <dbReference type="EMBL" id="OGY27062.1"/>
    </source>
</evidence>
<reference evidence="3 4" key="1">
    <citation type="journal article" date="2016" name="Nat. Commun.">
        <title>Thousands of microbial genomes shed light on interconnected biogeochemical processes in an aquifer system.</title>
        <authorList>
            <person name="Anantharaman K."/>
            <person name="Brown C.T."/>
            <person name="Hug L.A."/>
            <person name="Sharon I."/>
            <person name="Castelle C.J."/>
            <person name="Probst A.J."/>
            <person name="Thomas B.C."/>
            <person name="Singh A."/>
            <person name="Wilkins M.J."/>
            <person name="Karaoz U."/>
            <person name="Brodie E.L."/>
            <person name="Williams K.H."/>
            <person name="Hubbard S.S."/>
            <person name="Banfield J.F."/>
        </authorList>
    </citation>
    <scope>NUCLEOTIDE SEQUENCE [LARGE SCALE GENOMIC DNA]</scope>
</reference>
<dbReference type="InterPro" id="IPR019734">
    <property type="entry name" value="TPR_rpt"/>
</dbReference>
<dbReference type="STRING" id="1802596.A2Z11_00945"/>
<evidence type="ECO:0000313" key="4">
    <source>
        <dbReference type="Proteomes" id="UP000176389"/>
    </source>
</evidence>
<name>A0A1G1WH79_9BACT</name>
<sequence>MTSQISLDPKVQEAINAALENNWQKALRLNQELVKKYPDDVNTINRLARSLSETGQLAQAKKLYKKVLGLDPYNPIAEKNLAKLSAMKRGDLKESSASSTLKGDIFLEESGKTYTTILVDTAMPSVLAGLRIGDRTVLSPNRNEVVVFSASGRRLGKIETSTAKRIAQDLRAGSKFETIIKSVSLGNNKSGKHNPAVAVFIRESYRSPKVPSSPFPSQPTSFTPYVREEVLNLLSNQNPLPTEADGSIEEIEVASLPSVSKDQSLEELAEKEEEENDNLEE</sequence>
<feature type="compositionally biased region" description="Acidic residues" evidence="2">
    <location>
        <begin position="265"/>
        <end position="281"/>
    </location>
</feature>
<dbReference type="Proteomes" id="UP000176389">
    <property type="component" value="Unassembled WGS sequence"/>
</dbReference>